<feature type="signal peptide" evidence="2">
    <location>
        <begin position="1"/>
        <end position="20"/>
    </location>
</feature>
<sequence length="208" mass="22261">MQYIKTVLVSGLLLSLNAHATILYSYQSAPYTNVSNTIDPSLFPSASLSDHATFSFTLAQPLAANLAPATASDNNTIPLSWSISDGSYSDNSTLNSGALKELTFQTDSSGKIVDFSVNYNFPAASNVSGYIEIYETYPSSPAFFQALHGSGVLVNATYDPFGNTKHVQASTGQIGLWTISSVPLPAAAWLFGSVVFGFLGWKRWGHIN</sequence>
<name>A0A975RA93_9GAMM</name>
<dbReference type="EMBL" id="CP073754">
    <property type="protein sequence ID" value="QWF71912.1"/>
    <property type="molecule type" value="Genomic_DNA"/>
</dbReference>
<gene>
    <name evidence="3" type="ORF">KEF85_05495</name>
</gene>
<accession>A0A975RA93</accession>
<evidence type="ECO:0008006" key="5">
    <source>
        <dbReference type="Google" id="ProtNLM"/>
    </source>
</evidence>
<keyword evidence="1" id="KW-1133">Transmembrane helix</keyword>
<dbReference type="KEGG" id="mpad:KEF85_05495"/>
<keyword evidence="2" id="KW-0732">Signal</keyword>
<evidence type="ECO:0000313" key="3">
    <source>
        <dbReference type="EMBL" id="QWF71912.1"/>
    </source>
</evidence>
<evidence type="ECO:0000256" key="1">
    <source>
        <dbReference type="SAM" id="Phobius"/>
    </source>
</evidence>
<keyword evidence="1" id="KW-0472">Membrane</keyword>
<feature type="transmembrane region" description="Helical" evidence="1">
    <location>
        <begin position="174"/>
        <end position="201"/>
    </location>
</feature>
<keyword evidence="4" id="KW-1185">Reference proteome</keyword>
<organism evidence="3 4">
    <name type="scientific">Methylomonas paludis</name>
    <dbReference type="NCBI Taxonomy" id="1173101"/>
    <lineage>
        <taxon>Bacteria</taxon>
        <taxon>Pseudomonadati</taxon>
        <taxon>Pseudomonadota</taxon>
        <taxon>Gammaproteobacteria</taxon>
        <taxon>Methylococcales</taxon>
        <taxon>Methylococcaceae</taxon>
        <taxon>Methylomonas</taxon>
    </lineage>
</organism>
<reference evidence="3" key="1">
    <citation type="submission" date="2021-04" db="EMBL/GenBank/DDBJ databases">
        <title>Draft genome sequence data of methanotrophic Methylovulum sp. strain S1L and Methylomonas sp. strain S2AM isolated from boreal lake water columns.</title>
        <authorList>
            <person name="Rissanen A.J."/>
            <person name="Mangayil R."/>
            <person name="Svenning M.M."/>
            <person name="Khanongnuch R."/>
        </authorList>
    </citation>
    <scope>NUCLEOTIDE SEQUENCE</scope>
    <source>
        <strain evidence="3">S2AM</strain>
    </source>
</reference>
<feature type="chain" id="PRO_5038030409" description="Secreted protein" evidence="2">
    <location>
        <begin position="21"/>
        <end position="208"/>
    </location>
</feature>
<dbReference type="RefSeq" id="WP_215583732.1">
    <property type="nucleotide sequence ID" value="NZ_CP073754.1"/>
</dbReference>
<dbReference type="AlphaFoldDB" id="A0A975RA93"/>
<protein>
    <recommendedName>
        <fullName evidence="5">Secreted protein</fullName>
    </recommendedName>
</protein>
<proteinExistence type="predicted"/>
<evidence type="ECO:0000313" key="4">
    <source>
        <dbReference type="Proteomes" id="UP000676649"/>
    </source>
</evidence>
<dbReference type="Proteomes" id="UP000676649">
    <property type="component" value="Chromosome"/>
</dbReference>
<keyword evidence="1" id="KW-0812">Transmembrane</keyword>
<evidence type="ECO:0000256" key="2">
    <source>
        <dbReference type="SAM" id="SignalP"/>
    </source>
</evidence>